<gene>
    <name evidence="1" type="ORF">TPC1_15166</name>
</gene>
<protein>
    <submittedName>
        <fullName evidence="1">Uncharacterized protein</fullName>
    </submittedName>
</protein>
<evidence type="ECO:0000313" key="1">
    <source>
        <dbReference type="EMBL" id="JAP92778.1"/>
    </source>
</evidence>
<sequence>DLENNQTVSIIMDIQQLHDFVVMTLKKHKQSKQDVLITAKIIHDYLQQLLLKWNADKNICQQSIRSVTFICCIRLIALTIIQKLVLSNLINDSESLWPIVKDMIKFIRRGTITNLMKQSVFNANQPNAAFNLSPLNIPNIQSQLPMNQSQDIINQELQEWKMYKTVEDQQTAINLLAERGRIIFTTLIQLGKLKQAISIVDVFEQIMKERNVAQQSVHETELNFARAFMYEIYIDFGQVAYSKLSQDIFYKQLQKQNDIILNRYYYGFFVTFEESLDSYLRNQYPLYHSKNLKISVEQFKIDLYKMSANILNSLLNMSSNTIINSDQMLVKYEESRSVTGQFSLEQFIHYFILNPKYMSIPIDSTESVQINQMLNELQVQVKGNYTIREHFLLHYCNFVVNLTKLSIIENLQLISSLVQAVGTPVSMRIFGNLLICRLFVNSIGQSRKQPNCILEEQYINQDLVFQLMITNLAHLLNLQSHQITEMIDNPHILNQNANFVTDCNPAWKFKQFTQYLLSLNLSKTSFHDQQVILQFLAIRFCSSRLRVFNSLSKFVSGLSQTLDLSQQLVMHKHQVSPKSAQTTMFTQAKMTAVLASQMEVTRFTQPSELIYNAFLYKQQLQFSLKPTPSKVVEIDGQRCVLTWFSSQFTLLTFFDSVKQLNFTFQTFYKLKKLFTDCETPQILLQRESVSLLFNKILQLKELPDCQMLQKEATLKQKFKENCLREVAFYAVYLQLMGSEQVLLQNKTFCTLSGELVNATTISHKIPLSEQHMKPFAFYSLYCMDGFKAAEGKCRLIIDKQSLAYFKYHVLVGHMAVGIEKCIQHLVALQTVKKFGLNQLVSQVYENSSFSAQNLNIDYMQLLFVPISSIVFDWAVMEGVEVHNEQLIKCVASLLQQMKFLMSSAHNDEQRRMVNLQNIDGVAVKTGGNDIVSIDWVQSMIADYYKK</sequence>
<dbReference type="AlphaFoldDB" id="A0A146K8V0"/>
<dbReference type="EMBL" id="GDID01003828">
    <property type="protein sequence ID" value="JAP92778.1"/>
    <property type="molecule type" value="Transcribed_RNA"/>
</dbReference>
<organism evidence="1">
    <name type="scientific">Trepomonas sp. PC1</name>
    <dbReference type="NCBI Taxonomy" id="1076344"/>
    <lineage>
        <taxon>Eukaryota</taxon>
        <taxon>Metamonada</taxon>
        <taxon>Diplomonadida</taxon>
        <taxon>Hexamitidae</taxon>
        <taxon>Hexamitinae</taxon>
        <taxon>Trepomonas</taxon>
    </lineage>
</organism>
<feature type="non-terminal residue" evidence="1">
    <location>
        <position position="1"/>
    </location>
</feature>
<name>A0A146K8V0_9EUKA</name>
<reference evidence="1" key="1">
    <citation type="submission" date="2015-07" db="EMBL/GenBank/DDBJ databases">
        <title>Adaptation to a free-living lifestyle via gene acquisitions in the diplomonad Trepomonas sp. PC1.</title>
        <authorList>
            <person name="Xu F."/>
            <person name="Jerlstrom-Hultqvist J."/>
            <person name="Kolisko M."/>
            <person name="Simpson A.G.B."/>
            <person name="Roger A.J."/>
            <person name="Svard S.G."/>
            <person name="Andersson J.O."/>
        </authorList>
    </citation>
    <scope>NUCLEOTIDE SEQUENCE</scope>
    <source>
        <strain evidence="1">PC1</strain>
    </source>
</reference>
<proteinExistence type="predicted"/>
<accession>A0A146K8V0</accession>